<feature type="region of interest" description="Disordered" evidence="3">
    <location>
        <begin position="198"/>
        <end position="224"/>
    </location>
</feature>
<dbReference type="InterPro" id="IPR011600">
    <property type="entry name" value="Pept_C14_caspase"/>
</dbReference>
<evidence type="ECO:0000256" key="2">
    <source>
        <dbReference type="RuleBase" id="RU003971"/>
    </source>
</evidence>
<dbReference type="PROSITE" id="PS50208">
    <property type="entry name" value="CASPASE_P20"/>
    <property type="match status" value="1"/>
</dbReference>
<dbReference type="InterPro" id="IPR029030">
    <property type="entry name" value="Caspase-like_dom_sf"/>
</dbReference>
<dbReference type="InterPro" id="IPR015917">
    <property type="entry name" value="Pept_C14A"/>
</dbReference>
<dbReference type="OrthoDB" id="6044770at2759"/>
<dbReference type="GO" id="GO:0006508">
    <property type="term" value="P:proteolysis"/>
    <property type="evidence" value="ECO:0007669"/>
    <property type="project" value="InterPro"/>
</dbReference>
<dbReference type="InterPro" id="IPR052039">
    <property type="entry name" value="Caspase-related_regulators"/>
</dbReference>
<dbReference type="PROSITE" id="PS50207">
    <property type="entry name" value="CASPASE_P10"/>
    <property type="match status" value="1"/>
</dbReference>
<feature type="domain" description="Caspase family p20" evidence="5">
    <location>
        <begin position="234"/>
        <end position="366"/>
    </location>
</feature>
<keyword evidence="7" id="KW-1185">Reference proteome</keyword>
<comment type="similarity">
    <text evidence="1 2">Belongs to the peptidase C14A family.</text>
</comment>
<dbReference type="InterPro" id="IPR033139">
    <property type="entry name" value="Caspase_cys_AS"/>
</dbReference>
<dbReference type="PROSITE" id="PS01122">
    <property type="entry name" value="CASPASE_CYS"/>
    <property type="match status" value="1"/>
</dbReference>
<evidence type="ECO:0000256" key="1">
    <source>
        <dbReference type="ARBA" id="ARBA00010134"/>
    </source>
</evidence>
<protein>
    <recommendedName>
        <fullName evidence="8">Caspase-8</fullName>
    </recommendedName>
</protein>
<evidence type="ECO:0000313" key="7">
    <source>
        <dbReference type="Proteomes" id="UP001153620"/>
    </source>
</evidence>
<dbReference type="SMART" id="SM00115">
    <property type="entry name" value="CASc"/>
    <property type="match status" value="1"/>
</dbReference>
<name>A0A9N9WUP2_9DIPT</name>
<evidence type="ECO:0000259" key="5">
    <source>
        <dbReference type="PROSITE" id="PS50208"/>
    </source>
</evidence>
<dbReference type="InterPro" id="IPR002138">
    <property type="entry name" value="Pept_C14_p10"/>
</dbReference>
<dbReference type="Proteomes" id="UP001153620">
    <property type="component" value="Chromosome 3"/>
</dbReference>
<evidence type="ECO:0000256" key="3">
    <source>
        <dbReference type="SAM" id="MobiDB-lite"/>
    </source>
</evidence>
<accession>A0A9N9WUP2</accession>
<dbReference type="PRINTS" id="PR00376">
    <property type="entry name" value="IL1BCENZYME"/>
</dbReference>
<dbReference type="Pfam" id="PF23725">
    <property type="entry name" value="Dredd_N"/>
    <property type="match status" value="1"/>
</dbReference>
<dbReference type="Pfam" id="PF00656">
    <property type="entry name" value="Peptidase_C14"/>
    <property type="match status" value="1"/>
</dbReference>
<dbReference type="InterPro" id="IPR001309">
    <property type="entry name" value="Pept_C14_p20"/>
</dbReference>
<proteinExistence type="inferred from homology"/>
<dbReference type="EMBL" id="OU895879">
    <property type="protein sequence ID" value="CAG9806726.1"/>
    <property type="molecule type" value="Genomic_DNA"/>
</dbReference>
<reference evidence="6" key="1">
    <citation type="submission" date="2022-01" db="EMBL/GenBank/DDBJ databases">
        <authorList>
            <person name="King R."/>
        </authorList>
    </citation>
    <scope>NUCLEOTIDE SEQUENCE</scope>
</reference>
<sequence>MESRNIAIQDLKFLEEDLLPDELISIAFLLFGTERPKWVLEKLKEKQIEISLLENYANYHDNWKSTIIEALGTIKAFECIQNLGIPLPMAREFVRKSSLLNPGLKLLYQLCEACPKTLNDQLINFIKDECDSSTLTLEDQLELHLLHAITEDKIKVTSAGCDLSLIKKFESTTTIEDPSVLELLKKFPTKLNTLDTSANGDFNSTNREQSIPATRSEQNDVQTLTNPLDNYRTKKMFALIINQQHFRKTTNIELMNLLPKDILTERNGTVKDMEALKKLFEDFKYHVVVKNDLTHVEIIKEVDKASKQSSKYDGLIVCVLSHGHEGLFYGSDSVPVFVRDIKANMSSKVLLNKPKILLIQACQGDNLQPTVKKIIQTELDGPNQSNLISGSTRADFLIFWSTIEGFASVRHVENGSWFIQELVKKVSELHKSQHLMDICTSVINEVSMKRGYRDQCMLPKLESTFTKNFRFPA</sequence>
<reference evidence="6" key="2">
    <citation type="submission" date="2022-10" db="EMBL/GenBank/DDBJ databases">
        <authorList>
            <consortium name="ENA_rothamsted_submissions"/>
            <consortium name="culmorum"/>
            <person name="King R."/>
        </authorList>
    </citation>
    <scope>NUCLEOTIDE SEQUENCE</scope>
</reference>
<dbReference type="InterPro" id="IPR056259">
    <property type="entry name" value="Dredd_N"/>
</dbReference>
<feature type="domain" description="Caspase family p10" evidence="4">
    <location>
        <begin position="392"/>
        <end position="473"/>
    </location>
</feature>
<gene>
    <name evidence="6" type="ORF">CHIRRI_LOCUS9581</name>
</gene>
<dbReference type="PANTHER" id="PTHR22576:SF41">
    <property type="entry name" value="CASPASE 14, APOPTOSIS-RELATED CYSTEINE PEPTIDASE"/>
    <property type="match status" value="1"/>
</dbReference>
<dbReference type="GO" id="GO:0004197">
    <property type="term" value="F:cysteine-type endopeptidase activity"/>
    <property type="evidence" value="ECO:0007669"/>
    <property type="project" value="InterPro"/>
</dbReference>
<dbReference type="InterPro" id="IPR056260">
    <property type="entry name" value="Dredd_2nd"/>
</dbReference>
<dbReference type="PANTHER" id="PTHR22576">
    <property type="entry name" value="MUCOSA ASSOCIATED LYMPHOID TISSUE LYMPHOMA TRANSLOCATION PROTEIN 1/PARACASPASE"/>
    <property type="match status" value="1"/>
</dbReference>
<dbReference type="Gene3D" id="3.40.50.1460">
    <property type="match status" value="1"/>
</dbReference>
<evidence type="ECO:0000259" key="4">
    <source>
        <dbReference type="PROSITE" id="PS50207"/>
    </source>
</evidence>
<dbReference type="AlphaFoldDB" id="A0A9N9WUP2"/>
<organism evidence="6 7">
    <name type="scientific">Chironomus riparius</name>
    <dbReference type="NCBI Taxonomy" id="315576"/>
    <lineage>
        <taxon>Eukaryota</taxon>
        <taxon>Metazoa</taxon>
        <taxon>Ecdysozoa</taxon>
        <taxon>Arthropoda</taxon>
        <taxon>Hexapoda</taxon>
        <taxon>Insecta</taxon>
        <taxon>Pterygota</taxon>
        <taxon>Neoptera</taxon>
        <taxon>Endopterygota</taxon>
        <taxon>Diptera</taxon>
        <taxon>Nematocera</taxon>
        <taxon>Chironomoidea</taxon>
        <taxon>Chironomidae</taxon>
        <taxon>Chironominae</taxon>
        <taxon>Chironomus</taxon>
    </lineage>
</organism>
<evidence type="ECO:0000313" key="6">
    <source>
        <dbReference type="EMBL" id="CAG9806726.1"/>
    </source>
</evidence>
<evidence type="ECO:0008006" key="8">
    <source>
        <dbReference type="Google" id="ProtNLM"/>
    </source>
</evidence>
<dbReference type="Pfam" id="PF23724">
    <property type="entry name" value="Dredd_2nd"/>
    <property type="match status" value="1"/>
</dbReference>
<dbReference type="SUPFAM" id="SSF52129">
    <property type="entry name" value="Caspase-like"/>
    <property type="match status" value="1"/>
</dbReference>